<feature type="non-terminal residue" evidence="1">
    <location>
        <position position="123"/>
    </location>
</feature>
<evidence type="ECO:0000313" key="1">
    <source>
        <dbReference type="EMBL" id="EJT96682.1"/>
    </source>
</evidence>
<dbReference type="GeneID" id="63692522"/>
<keyword evidence="2" id="KW-1185">Reference proteome</keyword>
<dbReference type="EMBL" id="JH795881">
    <property type="protein sequence ID" value="EJT96682.1"/>
    <property type="molecule type" value="Genomic_DNA"/>
</dbReference>
<gene>
    <name evidence="1" type="ORF">DACRYDRAFT_97487</name>
</gene>
<reference evidence="1 2" key="1">
    <citation type="journal article" date="2012" name="Science">
        <title>The Paleozoic origin of enzymatic lignin decomposition reconstructed from 31 fungal genomes.</title>
        <authorList>
            <person name="Floudas D."/>
            <person name="Binder M."/>
            <person name="Riley R."/>
            <person name="Barry K."/>
            <person name="Blanchette R.A."/>
            <person name="Henrissat B."/>
            <person name="Martinez A.T."/>
            <person name="Otillar R."/>
            <person name="Spatafora J.W."/>
            <person name="Yadav J.S."/>
            <person name="Aerts A."/>
            <person name="Benoit I."/>
            <person name="Boyd A."/>
            <person name="Carlson A."/>
            <person name="Copeland A."/>
            <person name="Coutinho P.M."/>
            <person name="de Vries R.P."/>
            <person name="Ferreira P."/>
            <person name="Findley K."/>
            <person name="Foster B."/>
            <person name="Gaskell J."/>
            <person name="Glotzer D."/>
            <person name="Gorecki P."/>
            <person name="Heitman J."/>
            <person name="Hesse C."/>
            <person name="Hori C."/>
            <person name="Igarashi K."/>
            <person name="Jurgens J.A."/>
            <person name="Kallen N."/>
            <person name="Kersten P."/>
            <person name="Kohler A."/>
            <person name="Kuees U."/>
            <person name="Kumar T.K.A."/>
            <person name="Kuo A."/>
            <person name="LaButti K."/>
            <person name="Larrondo L.F."/>
            <person name="Lindquist E."/>
            <person name="Ling A."/>
            <person name="Lombard V."/>
            <person name="Lucas S."/>
            <person name="Lundell T."/>
            <person name="Martin R."/>
            <person name="McLaughlin D.J."/>
            <person name="Morgenstern I."/>
            <person name="Morin E."/>
            <person name="Murat C."/>
            <person name="Nagy L.G."/>
            <person name="Nolan M."/>
            <person name="Ohm R.A."/>
            <person name="Patyshakuliyeva A."/>
            <person name="Rokas A."/>
            <person name="Ruiz-Duenas F.J."/>
            <person name="Sabat G."/>
            <person name="Salamov A."/>
            <person name="Samejima M."/>
            <person name="Schmutz J."/>
            <person name="Slot J.C."/>
            <person name="St John F."/>
            <person name="Stenlid J."/>
            <person name="Sun H."/>
            <person name="Sun S."/>
            <person name="Syed K."/>
            <person name="Tsang A."/>
            <person name="Wiebenga A."/>
            <person name="Young D."/>
            <person name="Pisabarro A."/>
            <person name="Eastwood D.C."/>
            <person name="Martin F."/>
            <person name="Cullen D."/>
            <person name="Grigoriev I.V."/>
            <person name="Hibbett D.S."/>
        </authorList>
    </citation>
    <scope>NUCLEOTIDE SEQUENCE [LARGE SCALE GENOMIC DNA]</scope>
    <source>
        <strain evidence="1 2">DJM-731 SS1</strain>
    </source>
</reference>
<evidence type="ECO:0000313" key="2">
    <source>
        <dbReference type="Proteomes" id="UP000030653"/>
    </source>
</evidence>
<proteinExistence type="predicted"/>
<accession>M5FYX8</accession>
<organism evidence="1 2">
    <name type="scientific">Dacryopinax primogenitus (strain DJM 731)</name>
    <name type="common">Brown rot fungus</name>
    <dbReference type="NCBI Taxonomy" id="1858805"/>
    <lineage>
        <taxon>Eukaryota</taxon>
        <taxon>Fungi</taxon>
        <taxon>Dikarya</taxon>
        <taxon>Basidiomycota</taxon>
        <taxon>Agaricomycotina</taxon>
        <taxon>Dacrymycetes</taxon>
        <taxon>Dacrymycetales</taxon>
        <taxon>Dacrymycetaceae</taxon>
        <taxon>Dacryopinax</taxon>
    </lineage>
</organism>
<dbReference type="Proteomes" id="UP000030653">
    <property type="component" value="Unassembled WGS sequence"/>
</dbReference>
<protein>
    <submittedName>
        <fullName evidence="1">Uncharacterized protein</fullName>
    </submittedName>
</protein>
<dbReference type="RefSeq" id="XP_040623580.1">
    <property type="nucleotide sequence ID" value="XM_040777460.1"/>
</dbReference>
<dbReference type="HOGENOM" id="CLU_2020675_0_0_1"/>
<sequence>HFAGSSVIGHLSHLRPTKFSQNAPRNPSARQHAGLCTARSGGRSCSSDCVWVVRDGRCTQCDYEGWRRRVLSSGCSGSKLIRVEAFAKRNRDQEALALAAAQEEEKIAARAEAAQSASRPGSS</sequence>
<name>M5FYX8_DACPD</name>
<dbReference type="AlphaFoldDB" id="M5FYX8"/>